<evidence type="ECO:0000313" key="5">
    <source>
        <dbReference type="Proteomes" id="UP000188181"/>
    </source>
</evidence>
<sequence precursor="true">MKTKRINVLVLMFVVIAFMITASVSFGAQKVVEWSFENNLNDTSGNGNDGSYYDGSGPEYAQGVIGQCLELTELGEYIEKLNAVNLPTGVEDTWTINMYVKPNGVVPNWWAFGGMGAVATPTYNPPHTRYITSHHEDATLAFYRTPNMATTAVINADIWQMLTVSYDGQAYRMYKNGEEVAYYEQIATAPCAPEIRIAPDFWDTVGHFVGQIDEFTIWDDALTQAELDAMVQQLPTIPSRVLHWSGEMSEGKFTDVSGHGNDGLINGDVVAAEGLVGDAIQINPGQNWVINDACSDLPLAAEDSWSMNFYAKFDSLPANWAQIGGFGSLNNGGAGLRDSRNYVGYDQVRMEFHNNPEATISGANWDTGIWQMATAVYDGGTRTLYMYKNGALVYSLTGDIMDLGDASGFPKAALGWSQWVQGYGTTALIDEFCIWNYAISAGDISTLASRLPAEKVLHWNFDEFVNEEYQEAIPYSSIEFVQASTDGAVSETPPENVVNGSGMSGLTHNNNNLDCWINYDGSNPLPLSSAVEGVLPEGPAWIAIQFDQAYPLGEMWVWNYNQASGDGGGTARGMRWVTINYSADGSTWETLGDFEFARATGESGYEHNTVVDFGGVNAAMVVITARAEDNDGDGFPDGQWSGEWMYGCGLAELRFGIAGSTVTNTYVSDVSGNGNDGEIAGSPAAVAGNVGDAFDFAAGDAVSKASAANLPLNKAVAWSINTWLKADTQPPSPTVIGGFGGFGGAGQTTRYISYEGELDFWDYPIGSSDAQLDINKWQMVTVTYDTDIIRLYKNGIEIAAAEANINGNATALAQLCPVDPFGNGNEFVGQVDDFSIWTGALSAEQIKALYMAGDFNNDGSVDLLDYPNLSAQWLTDNLIGKYSQTTVDDFESYADLLALEEFWYIWYDAPGVSAIDLINDAQQANNGDKALSWSYDNSAAVNTYSEIVFELPAPYYGNVNLSEFDQIRMSVKRHTGNSTEDLFYIKILDSGMTTSDIAAEFFIDGSTTGDQDWADLTILTENLEYPDYTAQANGYYSLDDVTAVTGMLVGCYTAQTGGTGTIDIDDISIVAFPECSQTPQADLSGDCVVDSADLIIYAENWLLNTN</sequence>
<dbReference type="AlphaFoldDB" id="A0A1Q2MGH4"/>
<dbReference type="STRING" id="1851148.SMSP2_02127"/>
<evidence type="ECO:0000256" key="1">
    <source>
        <dbReference type="ARBA" id="ARBA00022729"/>
    </source>
</evidence>
<dbReference type="RefSeq" id="WP_146683892.1">
    <property type="nucleotide sequence ID" value="NZ_CP019646.1"/>
</dbReference>
<dbReference type="InterPro" id="IPR018247">
    <property type="entry name" value="EF_Hand_1_Ca_BS"/>
</dbReference>
<dbReference type="OrthoDB" id="2476785at2"/>
<proteinExistence type="predicted"/>
<dbReference type="Gene3D" id="2.60.120.260">
    <property type="entry name" value="Galactose-binding domain-like"/>
    <property type="match status" value="1"/>
</dbReference>
<dbReference type="InterPro" id="IPR006558">
    <property type="entry name" value="LamG-like"/>
</dbReference>
<dbReference type="KEGG" id="pbas:SMSP2_02127"/>
<keyword evidence="2" id="KW-1015">Disulfide bond</keyword>
<gene>
    <name evidence="4" type="ORF">SMSP2_02127</name>
</gene>
<evidence type="ECO:0000259" key="3">
    <source>
        <dbReference type="SMART" id="SM00560"/>
    </source>
</evidence>
<evidence type="ECO:0000256" key="2">
    <source>
        <dbReference type="ARBA" id="ARBA00023157"/>
    </source>
</evidence>
<organism evidence="4 5">
    <name type="scientific">Limihaloglobus sulfuriphilus</name>
    <dbReference type="NCBI Taxonomy" id="1851148"/>
    <lineage>
        <taxon>Bacteria</taxon>
        <taxon>Pseudomonadati</taxon>
        <taxon>Planctomycetota</taxon>
        <taxon>Phycisphaerae</taxon>
        <taxon>Sedimentisphaerales</taxon>
        <taxon>Sedimentisphaeraceae</taxon>
        <taxon>Limihaloglobus</taxon>
    </lineage>
</organism>
<protein>
    <recommendedName>
        <fullName evidence="3">LamG-like jellyroll fold domain-containing protein</fullName>
    </recommendedName>
</protein>
<dbReference type="Proteomes" id="UP000188181">
    <property type="component" value="Chromosome"/>
</dbReference>
<dbReference type="SUPFAM" id="SSF49899">
    <property type="entry name" value="Concanavalin A-like lectins/glucanases"/>
    <property type="match status" value="3"/>
</dbReference>
<dbReference type="PROSITE" id="PS00018">
    <property type="entry name" value="EF_HAND_1"/>
    <property type="match status" value="1"/>
</dbReference>
<name>A0A1Q2MGH4_9BACT</name>
<dbReference type="Gene3D" id="2.60.120.200">
    <property type="match status" value="3"/>
</dbReference>
<accession>A0A1Q2MGH4</accession>
<keyword evidence="1" id="KW-0732">Signal</keyword>
<evidence type="ECO:0000313" key="4">
    <source>
        <dbReference type="EMBL" id="AQQ71749.1"/>
    </source>
</evidence>
<keyword evidence="5" id="KW-1185">Reference proteome</keyword>
<dbReference type="InterPro" id="IPR013320">
    <property type="entry name" value="ConA-like_dom_sf"/>
</dbReference>
<dbReference type="SMART" id="SM00560">
    <property type="entry name" value="LamGL"/>
    <property type="match status" value="1"/>
</dbReference>
<dbReference type="EMBL" id="CP019646">
    <property type="protein sequence ID" value="AQQ71749.1"/>
    <property type="molecule type" value="Genomic_DNA"/>
</dbReference>
<dbReference type="Pfam" id="PF13385">
    <property type="entry name" value="Laminin_G_3"/>
    <property type="match status" value="3"/>
</dbReference>
<reference evidence="5" key="1">
    <citation type="submission" date="2017-02" db="EMBL/GenBank/DDBJ databases">
        <title>Comparative genomics and description of representatives of a novel lineage of planctomycetes thriving in anoxic sediments.</title>
        <authorList>
            <person name="Spring S."/>
            <person name="Bunk B."/>
            <person name="Sproer C."/>
        </authorList>
    </citation>
    <scope>NUCLEOTIDE SEQUENCE [LARGE SCALE GENOMIC DNA]</scope>
    <source>
        <strain evidence="5">SM-Chi-D1</strain>
    </source>
</reference>
<feature type="domain" description="LamG-like jellyroll fold" evidence="3">
    <location>
        <begin position="716"/>
        <end position="844"/>
    </location>
</feature>